<gene>
    <name evidence="1" type="ORF">KHM83_08100</name>
</gene>
<dbReference type="Pfam" id="PF20194">
    <property type="entry name" value="DUF6557"/>
    <property type="match status" value="1"/>
</dbReference>
<dbReference type="EMBL" id="JAHBCL010000012">
    <property type="protein sequence ID" value="MBS7526635.1"/>
    <property type="molecule type" value="Genomic_DNA"/>
</dbReference>
<evidence type="ECO:0000313" key="2">
    <source>
        <dbReference type="Proteomes" id="UP000746471"/>
    </source>
</evidence>
<proteinExistence type="predicted"/>
<accession>A0ABS5PN76</accession>
<protein>
    <recommendedName>
        <fullName evidence="3">Immunity protein Imm6</fullName>
    </recommendedName>
</protein>
<reference evidence="1 2" key="1">
    <citation type="submission" date="2021-05" db="EMBL/GenBank/DDBJ databases">
        <title>Fusibacter ferrireducens sp. nov., an anaerobic, sulfur- and Fe-reducing bacterium isolated from the mangrove sediment.</title>
        <authorList>
            <person name="Qiu D."/>
        </authorList>
    </citation>
    <scope>NUCLEOTIDE SEQUENCE [LARGE SCALE GENOMIC DNA]</scope>
    <source>
        <strain evidence="1 2">DSM 12116</strain>
    </source>
</reference>
<keyword evidence="2" id="KW-1185">Reference proteome</keyword>
<name>A0ABS5PN76_9FIRM</name>
<dbReference type="RefSeq" id="WP_213236497.1">
    <property type="nucleotide sequence ID" value="NZ_JAHBCL010000012.1"/>
</dbReference>
<dbReference type="Proteomes" id="UP000746471">
    <property type="component" value="Unassembled WGS sequence"/>
</dbReference>
<evidence type="ECO:0008006" key="3">
    <source>
        <dbReference type="Google" id="ProtNLM"/>
    </source>
</evidence>
<sequence length="152" mass="17566">MTLKQILKLTEKAAIMEELISLYPECLPYKAELERVINYINETPAFTFEAFEIHIALMDPSVMTDFEDDIDEDAYLVVSGYAREEDMDFTLGFTKWEEWSNAEILIEEDILISNETLAAVCLYEMTVYGYDQETIAREFIAIESGLSAEMFH</sequence>
<dbReference type="InterPro" id="IPR046687">
    <property type="entry name" value="DUF6557"/>
</dbReference>
<comment type="caution">
    <text evidence="1">The sequence shown here is derived from an EMBL/GenBank/DDBJ whole genome shotgun (WGS) entry which is preliminary data.</text>
</comment>
<organism evidence="1 2">
    <name type="scientific">Fusibacter paucivorans</name>
    <dbReference type="NCBI Taxonomy" id="76009"/>
    <lineage>
        <taxon>Bacteria</taxon>
        <taxon>Bacillati</taxon>
        <taxon>Bacillota</taxon>
        <taxon>Clostridia</taxon>
        <taxon>Eubacteriales</taxon>
        <taxon>Eubacteriales Family XII. Incertae Sedis</taxon>
        <taxon>Fusibacter</taxon>
    </lineage>
</organism>
<evidence type="ECO:0000313" key="1">
    <source>
        <dbReference type="EMBL" id="MBS7526635.1"/>
    </source>
</evidence>